<keyword evidence="4" id="KW-1185">Reference proteome</keyword>
<dbReference type="GO" id="GO:0016020">
    <property type="term" value="C:membrane"/>
    <property type="evidence" value="ECO:0007669"/>
    <property type="project" value="InterPro"/>
</dbReference>
<reference evidence="3 4" key="1">
    <citation type="submission" date="2018-06" db="EMBL/GenBank/DDBJ databases">
        <authorList>
            <consortium name="Pathogen Informatics"/>
            <person name="Doyle S."/>
        </authorList>
    </citation>
    <scope>NUCLEOTIDE SEQUENCE [LARGE SCALE GENOMIC DNA]</scope>
    <source>
        <strain evidence="3 4">NCTC12278</strain>
    </source>
</reference>
<dbReference type="Proteomes" id="UP000249495">
    <property type="component" value="Chromosome 1"/>
</dbReference>
<name>A0A2X3VP04_9STRE</name>
<dbReference type="PANTHER" id="PTHR33799">
    <property type="entry name" value="PTS PERMEASE-RELATED-RELATED"/>
    <property type="match status" value="1"/>
</dbReference>
<dbReference type="KEGG" id="sfer:NCTC12278_00328"/>
<dbReference type="SUPFAM" id="SSF53062">
    <property type="entry name" value="PTS system fructose IIA component-like"/>
    <property type="match status" value="1"/>
</dbReference>
<dbReference type="GO" id="GO:0009401">
    <property type="term" value="P:phosphoenolpyruvate-dependent sugar phosphotransferase system"/>
    <property type="evidence" value="ECO:0007669"/>
    <property type="project" value="InterPro"/>
</dbReference>
<proteinExistence type="predicted"/>
<evidence type="ECO:0000259" key="2">
    <source>
        <dbReference type="PROSITE" id="PS51096"/>
    </source>
</evidence>
<dbReference type="Gene3D" id="3.40.50.510">
    <property type="entry name" value="Phosphotransferase system, mannose-type IIA component"/>
    <property type="match status" value="1"/>
</dbReference>
<dbReference type="InterPro" id="IPR051471">
    <property type="entry name" value="Bacterial_PTS_sugar_comp"/>
</dbReference>
<accession>A0A2X3VP04</accession>
<sequence length="148" mass="15396">MGEIMKYLVLVSHGGFAEGLKTSLAMFAEDKIDQVIAVGLENGKSVDDFAVVFREAISGLTADDSVLVLADIVGGSPLTTACNVLAEVGKLDDATILGGMNLPMAVNSLVMKDVLEGSDLVSTVLGEASSALQEFVIASDDDEDDDEI</sequence>
<protein>
    <submittedName>
        <fullName evidence="3">PTS system sugar-specific transporter subunit IIA</fullName>
    </submittedName>
</protein>
<evidence type="ECO:0000313" key="3">
    <source>
        <dbReference type="EMBL" id="SQF39425.1"/>
    </source>
</evidence>
<dbReference type="AlphaFoldDB" id="A0A2X3VP04"/>
<dbReference type="GO" id="GO:0016740">
    <property type="term" value="F:transferase activity"/>
    <property type="evidence" value="ECO:0007669"/>
    <property type="project" value="UniProtKB-KW"/>
</dbReference>
<evidence type="ECO:0000256" key="1">
    <source>
        <dbReference type="ARBA" id="ARBA00022679"/>
    </source>
</evidence>
<gene>
    <name evidence="3" type="primary">manX_1</name>
    <name evidence="3" type="ORF">NCTC12278_00328</name>
</gene>
<dbReference type="PROSITE" id="PS51096">
    <property type="entry name" value="PTS_EIIA_TYPE_4"/>
    <property type="match status" value="1"/>
</dbReference>
<dbReference type="InterPro" id="IPR004701">
    <property type="entry name" value="PTS_EIIA_man-typ"/>
</dbReference>
<feature type="domain" description="PTS EIIA type-4" evidence="2">
    <location>
        <begin position="5"/>
        <end position="136"/>
    </location>
</feature>
<dbReference type="Pfam" id="PF03610">
    <property type="entry name" value="EIIA-man"/>
    <property type="match status" value="1"/>
</dbReference>
<organism evidence="3 4">
    <name type="scientific">Streptococcus ferus</name>
    <dbReference type="NCBI Taxonomy" id="1345"/>
    <lineage>
        <taxon>Bacteria</taxon>
        <taxon>Bacillati</taxon>
        <taxon>Bacillota</taxon>
        <taxon>Bacilli</taxon>
        <taxon>Lactobacillales</taxon>
        <taxon>Streptococcaceae</taxon>
        <taxon>Streptococcus</taxon>
    </lineage>
</organism>
<dbReference type="PANTHER" id="PTHR33799:SF1">
    <property type="entry name" value="PTS SYSTEM MANNOSE-SPECIFIC EIIAB COMPONENT-RELATED"/>
    <property type="match status" value="1"/>
</dbReference>
<dbReference type="STRING" id="1123303.GCA_000372425_01812"/>
<dbReference type="InterPro" id="IPR036662">
    <property type="entry name" value="PTS_EIIA_man-typ_sf"/>
</dbReference>
<dbReference type="EMBL" id="LS483343">
    <property type="protein sequence ID" value="SQF39425.1"/>
    <property type="molecule type" value="Genomic_DNA"/>
</dbReference>
<evidence type="ECO:0000313" key="4">
    <source>
        <dbReference type="Proteomes" id="UP000249495"/>
    </source>
</evidence>
<keyword evidence="1" id="KW-0808">Transferase</keyword>